<feature type="compositionally biased region" description="Polar residues" evidence="1">
    <location>
        <begin position="43"/>
        <end position="56"/>
    </location>
</feature>
<gene>
    <name evidence="2" type="ORF">JIN82_16860</name>
</gene>
<comment type="caution">
    <text evidence="2">The sequence shown here is derived from an EMBL/GenBank/DDBJ whole genome shotgun (WGS) entry which is preliminary data.</text>
</comment>
<feature type="region of interest" description="Disordered" evidence="1">
    <location>
        <begin position="35"/>
        <end position="61"/>
    </location>
</feature>
<evidence type="ECO:0000313" key="3">
    <source>
        <dbReference type="Proteomes" id="UP000624703"/>
    </source>
</evidence>
<name>A0A8J7MKS0_9BACT</name>
<dbReference type="EMBL" id="JAENIM010000047">
    <property type="protein sequence ID" value="MBK1792838.1"/>
    <property type="molecule type" value="Genomic_DNA"/>
</dbReference>
<protein>
    <submittedName>
        <fullName evidence="2">Uncharacterized protein</fullName>
    </submittedName>
</protein>
<dbReference type="RefSeq" id="WP_200312843.1">
    <property type="nucleotide sequence ID" value="NZ_JAENIM010000047.1"/>
</dbReference>
<sequence>MAIKIRRPALQSSPAFLFGLALFVGGSALISWKMSPPDRSSKRNSSQLENSSNNARASKRDLSDRLEPAMIDVDARLLSLYQRYPNLRPSLIEGHHQSLATYMELITPAEAERINAAAKPIREMIENKADWDPELAWQFLINEHDLIAKLIHLGTIPDTDYEKFTNKQAMTVNELLCVGFACQLKLGRQEAAAVIHRALRANNQHLANGSFFAQPVAILSNLSLTATSQHLIADKPELIEQLTIESQLQPKLVTQMVNETSAGLTMSYSMMKKSADGTVGHFYPDGIMTIDETEKYFAGVRSEIIDGLEKLESTQDDMIHPDQLAEITKQVVNRYPDDERTQALISHATNSLDIYTHYWQAIEEQKYQLTAMQIAIATARGENFTGELPVNTITGEVAIWDKENNQLIYHNGETKRTIKIPTP</sequence>
<dbReference type="AlphaFoldDB" id="A0A8J7MKS0"/>
<accession>A0A8J7MKS0</accession>
<dbReference type="Proteomes" id="UP000624703">
    <property type="component" value="Unassembled WGS sequence"/>
</dbReference>
<keyword evidence="3" id="KW-1185">Reference proteome</keyword>
<evidence type="ECO:0000256" key="1">
    <source>
        <dbReference type="SAM" id="MobiDB-lite"/>
    </source>
</evidence>
<reference evidence="2" key="1">
    <citation type="submission" date="2021-01" db="EMBL/GenBank/DDBJ databases">
        <title>Modified the classification status of verrucomicrobia.</title>
        <authorList>
            <person name="Feng X."/>
        </authorList>
    </citation>
    <scope>NUCLEOTIDE SEQUENCE</scope>
    <source>
        <strain evidence="2">_KCTC 22039</strain>
    </source>
</reference>
<organism evidence="2 3">
    <name type="scientific">Persicirhabdus sediminis</name>
    <dbReference type="NCBI Taxonomy" id="454144"/>
    <lineage>
        <taxon>Bacteria</taxon>
        <taxon>Pseudomonadati</taxon>
        <taxon>Verrucomicrobiota</taxon>
        <taxon>Verrucomicrobiia</taxon>
        <taxon>Verrucomicrobiales</taxon>
        <taxon>Verrucomicrobiaceae</taxon>
        <taxon>Persicirhabdus</taxon>
    </lineage>
</organism>
<evidence type="ECO:0000313" key="2">
    <source>
        <dbReference type="EMBL" id="MBK1792838.1"/>
    </source>
</evidence>
<proteinExistence type="predicted"/>